<dbReference type="PROSITE" id="PS50902">
    <property type="entry name" value="FLAVODOXIN_LIKE"/>
    <property type="match status" value="1"/>
</dbReference>
<evidence type="ECO:0000313" key="24">
    <source>
        <dbReference type="Proteomes" id="UP000006757"/>
    </source>
</evidence>
<keyword evidence="11" id="KW-1133">Transmembrane helix</keyword>
<dbReference type="HOGENOM" id="CLU_001570_17_3_1"/>
<dbReference type="InterPro" id="IPR029039">
    <property type="entry name" value="Flavoprotein-like_sf"/>
</dbReference>
<comment type="caution">
    <text evidence="20">Lacks conserved residue(s) required for the propagation of feature annotation.</text>
</comment>
<dbReference type="GO" id="GO:0010181">
    <property type="term" value="F:FMN binding"/>
    <property type="evidence" value="ECO:0007669"/>
    <property type="project" value="UniProtKB-UniRule"/>
</dbReference>
<keyword evidence="8 20" id="KW-0274">FAD</keyword>
<feature type="binding site" evidence="20">
    <location>
        <begin position="634"/>
        <end position="637"/>
    </location>
    <ligand>
        <name>FAD</name>
        <dbReference type="ChEBI" id="CHEBI:57692"/>
    </ligand>
</feature>
<keyword evidence="7 20" id="KW-0256">Endoplasmic reticulum</keyword>
<evidence type="ECO:0000256" key="9">
    <source>
        <dbReference type="ARBA" id="ARBA00022857"/>
    </source>
</evidence>
<dbReference type="SUPFAM" id="SSF52218">
    <property type="entry name" value="Flavoproteins"/>
    <property type="match status" value="1"/>
</dbReference>
<dbReference type="GO" id="GO:0005886">
    <property type="term" value="C:plasma membrane"/>
    <property type="evidence" value="ECO:0007669"/>
    <property type="project" value="UniProtKB-SubCell"/>
</dbReference>
<feature type="binding site" evidence="20">
    <location>
        <begin position="256"/>
        <end position="259"/>
    </location>
    <ligand>
        <name>FMN</name>
        <dbReference type="ChEBI" id="CHEBI:58210"/>
    </ligand>
</feature>
<dbReference type="CDD" id="cd06204">
    <property type="entry name" value="CYPOR"/>
    <property type="match status" value="1"/>
</dbReference>
<evidence type="ECO:0000256" key="1">
    <source>
        <dbReference type="ARBA" id="ARBA00022475"/>
    </source>
</evidence>
<evidence type="ECO:0000256" key="15">
    <source>
        <dbReference type="ARBA" id="ARBA00023128"/>
    </source>
</evidence>
<evidence type="ECO:0000313" key="23">
    <source>
        <dbReference type="EMBL" id="EKD01376.1"/>
    </source>
</evidence>
<dbReference type="GO" id="GO:0005741">
    <property type="term" value="C:mitochondrial outer membrane"/>
    <property type="evidence" value="ECO:0007669"/>
    <property type="project" value="UniProtKB-SubCell"/>
</dbReference>
<dbReference type="PANTHER" id="PTHR19384">
    <property type="entry name" value="NITRIC OXIDE SYNTHASE-RELATED"/>
    <property type="match status" value="1"/>
</dbReference>
<comment type="cofactor">
    <cofactor evidence="20">
        <name>FMN</name>
        <dbReference type="ChEBI" id="CHEBI:58210"/>
    </cofactor>
    <text evidence="20">Binds 1 FMN per monomer.</text>
</comment>
<dbReference type="PANTHER" id="PTHR19384:SF17">
    <property type="entry name" value="NADPH--CYTOCHROME P450 REDUCTASE"/>
    <property type="match status" value="1"/>
</dbReference>
<keyword evidence="16 20" id="KW-0472">Membrane</keyword>
<comment type="caution">
    <text evidence="23">The sequence shown here is derived from an EMBL/GenBank/DDBJ whole genome shotgun (WGS) entry which is preliminary data.</text>
</comment>
<keyword evidence="15 20" id="KW-0496">Mitochondrion</keyword>
<evidence type="ECO:0000256" key="11">
    <source>
        <dbReference type="ARBA" id="ARBA00022989"/>
    </source>
</evidence>
<dbReference type="Pfam" id="PF00667">
    <property type="entry name" value="FAD_binding_1"/>
    <property type="match status" value="1"/>
</dbReference>
<keyword evidence="13 20" id="KW-0756">Sterol biosynthesis</keyword>
<dbReference type="eggNOG" id="KOG1158">
    <property type="taxonomic scope" value="Eukaryota"/>
</dbReference>
<dbReference type="InterPro" id="IPR001094">
    <property type="entry name" value="Flavdoxin-like"/>
</dbReference>
<evidence type="ECO:0000256" key="5">
    <source>
        <dbReference type="ARBA" id="ARBA00022692"/>
    </source>
</evidence>
<evidence type="ECO:0000256" key="12">
    <source>
        <dbReference type="ARBA" id="ARBA00023002"/>
    </source>
</evidence>
<keyword evidence="14 20" id="KW-0443">Lipid metabolism</keyword>
<dbReference type="Gene3D" id="3.40.50.80">
    <property type="entry name" value="Nucleotide-binding domain of ferredoxin-NADP reductase (FNR) module"/>
    <property type="match status" value="1"/>
</dbReference>
<evidence type="ECO:0000256" key="17">
    <source>
        <dbReference type="ARBA" id="ARBA00023166"/>
    </source>
</evidence>
<dbReference type="FunFam" id="3.40.50.360:FF:000024">
    <property type="entry name" value="NADPH--cytochrome P450 reductase"/>
    <property type="match status" value="1"/>
</dbReference>
<dbReference type="Pfam" id="PF00175">
    <property type="entry name" value="NAD_binding_1"/>
    <property type="match status" value="1"/>
</dbReference>
<feature type="domain" description="FAD-binding FR-type" evidence="22">
    <location>
        <begin position="409"/>
        <end position="670"/>
    </location>
</feature>
<comment type="similarity">
    <text evidence="20">Belongs to the NADPH--cytochrome P450 reductase family.</text>
</comment>
<dbReference type="EMBL" id="AMBO01000318">
    <property type="protein sequence ID" value="EKD01376.1"/>
    <property type="molecule type" value="Genomic_DNA"/>
</dbReference>
<dbReference type="GO" id="GO:0050660">
    <property type="term" value="F:flavin adenine dinucleotide binding"/>
    <property type="evidence" value="ECO:0007669"/>
    <property type="project" value="UniProtKB-UniRule"/>
</dbReference>
<evidence type="ECO:0000256" key="3">
    <source>
        <dbReference type="ARBA" id="ARBA00022630"/>
    </source>
</evidence>
<keyword evidence="6 20" id="KW-1000">Mitochondrion outer membrane</keyword>
<dbReference type="EC" id="1.6.2.4" evidence="20"/>
<dbReference type="SUPFAM" id="SSF63380">
    <property type="entry name" value="Riboflavin synthase domain-like"/>
    <property type="match status" value="1"/>
</dbReference>
<keyword evidence="2 20" id="KW-0444">Lipid biosynthesis</keyword>
<comment type="subcellular location">
    <subcellularLocation>
        <location evidence="20">Endoplasmic reticulum membrane</location>
        <topology evidence="20">Single-pass membrane protein</topology>
        <orientation evidence="20">Cytoplasmic side</orientation>
    </subcellularLocation>
    <subcellularLocation>
        <location evidence="20">Mitochondrion outer membrane</location>
        <topology evidence="20">Single-pass membrane protein</topology>
        <orientation evidence="20">Cytoplasmic side</orientation>
    </subcellularLocation>
    <subcellularLocation>
        <location evidence="20">Cell membrane</location>
        <topology evidence="20">Single-pass membrane protein</topology>
        <orientation evidence="20">Cytoplasmic side</orientation>
    </subcellularLocation>
</comment>
<dbReference type="AlphaFoldDB" id="K1VKU3"/>
<keyword evidence="4 20" id="KW-0288">FMN</keyword>
<dbReference type="PRINTS" id="PR00369">
    <property type="entry name" value="FLAVODOXIN"/>
</dbReference>
<keyword evidence="3 20" id="KW-0285">Flavoprotein</keyword>
<keyword evidence="5" id="KW-0812">Transmembrane</keyword>
<comment type="similarity">
    <text evidence="20">In the N-terminal section; belongs to the flavodoxin family.</text>
</comment>
<feature type="binding site" evidence="20">
    <location>
        <position position="332"/>
    </location>
    <ligand>
        <name>FMN</name>
        <dbReference type="ChEBI" id="CHEBI:58210"/>
    </ligand>
</feature>
<dbReference type="Proteomes" id="UP000006757">
    <property type="component" value="Unassembled WGS sequence"/>
</dbReference>
<evidence type="ECO:0000256" key="19">
    <source>
        <dbReference type="ARBA" id="ARBA00049342"/>
    </source>
</evidence>
<keyword evidence="9 20" id="KW-0521">NADP</keyword>
<evidence type="ECO:0000259" key="21">
    <source>
        <dbReference type="PROSITE" id="PS50902"/>
    </source>
</evidence>
<dbReference type="Gene3D" id="2.40.30.10">
    <property type="entry name" value="Translation factors"/>
    <property type="match status" value="1"/>
</dbReference>
<keyword evidence="24" id="KW-1185">Reference proteome</keyword>
<dbReference type="InterPro" id="IPR023208">
    <property type="entry name" value="P450R"/>
</dbReference>
<evidence type="ECO:0000256" key="20">
    <source>
        <dbReference type="HAMAP-Rule" id="MF_03212"/>
    </source>
</evidence>
<dbReference type="Gene3D" id="1.20.990.10">
    <property type="entry name" value="NADPH-cytochrome p450 Reductase, Chain A, domain 3"/>
    <property type="match status" value="1"/>
</dbReference>
<comment type="function">
    <text evidence="20">This enzyme is required for electron transfer from NADP to cytochrome P450 in microsomes. It can also provide electron transfer to heme oxygenase and cytochrome B5. Involved in ergosterol biosynthesis.</text>
</comment>
<dbReference type="InterPro" id="IPR001433">
    <property type="entry name" value="OxRdtase_FAD/NAD-bd"/>
</dbReference>
<feature type="binding site" evidence="20">
    <location>
        <position position="853"/>
    </location>
    <ligand>
        <name>NADP(+)</name>
        <dbReference type="ChEBI" id="CHEBI:58349"/>
    </ligand>
</feature>
<evidence type="ECO:0000256" key="16">
    <source>
        <dbReference type="ARBA" id="ARBA00023136"/>
    </source>
</evidence>
<comment type="catalytic activity">
    <reaction evidence="19 20">
        <text>2 oxidized [cytochrome P450] + NADPH = 2 reduced [cytochrome P450] + NADP(+) + H(+)</text>
        <dbReference type="Rhea" id="RHEA:24040"/>
        <dbReference type="Rhea" id="RHEA-COMP:14627"/>
        <dbReference type="Rhea" id="RHEA-COMP:14628"/>
        <dbReference type="ChEBI" id="CHEBI:15378"/>
        <dbReference type="ChEBI" id="CHEBI:55376"/>
        <dbReference type="ChEBI" id="CHEBI:57783"/>
        <dbReference type="ChEBI" id="CHEBI:58349"/>
        <dbReference type="ChEBI" id="CHEBI:60344"/>
        <dbReference type="EC" id="1.6.2.4"/>
    </reaction>
</comment>
<dbReference type="InterPro" id="IPR023173">
    <property type="entry name" value="NADPH_Cyt_P450_Rdtase_alpha"/>
</dbReference>
<evidence type="ECO:0000256" key="2">
    <source>
        <dbReference type="ARBA" id="ARBA00022516"/>
    </source>
</evidence>
<feature type="binding site" evidence="20">
    <location>
        <position position="429"/>
    </location>
    <ligand>
        <name>NADP(+)</name>
        <dbReference type="ChEBI" id="CHEBI:58349"/>
    </ligand>
</feature>
<reference evidence="23 24" key="1">
    <citation type="journal article" date="2012" name="Eukaryot. Cell">
        <title>Genome sequence of the Trichosporon asahii environmental strain CBS 8904.</title>
        <authorList>
            <person name="Yang R.Y."/>
            <person name="Li H.T."/>
            <person name="Zhu H."/>
            <person name="Zhou G.P."/>
            <person name="Wang M."/>
            <person name="Wang L."/>
        </authorList>
    </citation>
    <scope>NUCLEOTIDE SEQUENCE [LARGE SCALE GENOMIC DNA]</scope>
    <source>
        <strain evidence="23 24">CBS 8904</strain>
    </source>
</reference>
<dbReference type="FunFam" id="3.40.50.80:FF:000018">
    <property type="entry name" value="NADPH--cytochrome P450 reductase"/>
    <property type="match status" value="1"/>
</dbReference>
<dbReference type="FunCoup" id="K1VKU3">
    <property type="interactions" value="414"/>
</dbReference>
<evidence type="ECO:0000256" key="10">
    <source>
        <dbReference type="ARBA" id="ARBA00022955"/>
    </source>
</evidence>
<feature type="domain" description="Flavodoxin-like" evidence="21">
    <location>
        <begin position="199"/>
        <end position="348"/>
    </location>
</feature>
<sequence>MSQVDLVILILAVALPLLWWFRESLPFIGGKPKTAADAALKRGGAGADEEGDPRDFVGKMERGVSNISLSHWAICGKRWAEGVQLQAWRSEKAPSAITVIPAQTHRLLLPSSGPLAVMSQPAGSAVRRLLAMSNPSCPPDAATRGDAEICRRRARRDARRPGRAWEAAEAAAQCNQCDNEPDLANLAAALLTCKQNKKCAVFYGSQTGTAEEFSIRLAKEAKSRFGVSSLVCDPEEYEFRNLDQIPEDKAVVFVMATYGEGEPTDNAQQLMEFLEEEEPEFSNGSTLENLNYVVFGLGNKTYEHYNAVARKLDERLTALGAKRIGERGEGDDDKALEEDYLAWKDDMWVAFAERLGVEEGGAGDVADFEVTEVGEDVPANKIFHGELSPRALVAAASGTTTPVGSYDSKNPYPAPVHTARELFEVGADRNCVHIEFDTTGTPITYQHGDHVGVWPSNPDVETERMLSILGLQDKRTQAITVESLDPALAKVPFPVPATYEAIFRHYLDISATASRQTVAFLARYAPNEAAKEKLTRWGSDRDIYAAEVDGARLTLGEVLQAAAGDKLTDNSNVTKWDIPFDRIISVIPRLQPRYYSISSSSKMHPHSIHVTAVVLKYESKPSLAHESQPRWVYGLSTNFIQNIKLASDQTKSGDNLAVTNGHANGNANGHVKVGGLAGGVAGIELDGMPTYKISGPRDFHFRDNIYRVPVHVRRSTFRLPTSPKVPIIMIGPGTGVAPFRGFVQERVVLAQRAKEKNGPDALKDWAPMFLFYGCRRADEDFLYKDEWPKYQVELDGKLQMQVAFSRGPERKPDGSKIYVQDLIWAARKELAPLILERRAYVYICGDAKNMAREVEARIAQMLGDAKGGSEAEGAKELKLLKERNRLLLDTWS</sequence>
<evidence type="ECO:0000256" key="18">
    <source>
        <dbReference type="ARBA" id="ARBA00023221"/>
    </source>
</evidence>
<dbReference type="GO" id="GO:0005789">
    <property type="term" value="C:endoplasmic reticulum membrane"/>
    <property type="evidence" value="ECO:0007669"/>
    <property type="project" value="UniProtKB-SubCell"/>
</dbReference>
<dbReference type="HAMAP" id="MF_03212">
    <property type="entry name" value="NCPR"/>
    <property type="match status" value="1"/>
</dbReference>
<evidence type="ECO:0000256" key="7">
    <source>
        <dbReference type="ARBA" id="ARBA00022824"/>
    </source>
</evidence>
<dbReference type="GO" id="GO:0003958">
    <property type="term" value="F:NADPH-hemoprotein reductase activity"/>
    <property type="evidence" value="ECO:0007669"/>
    <property type="project" value="UniProtKB-UniRule"/>
</dbReference>
<keyword evidence="18 20" id="KW-0753">Steroid metabolism</keyword>
<evidence type="ECO:0000256" key="6">
    <source>
        <dbReference type="ARBA" id="ARBA00022787"/>
    </source>
</evidence>
<evidence type="ECO:0000256" key="8">
    <source>
        <dbReference type="ARBA" id="ARBA00022827"/>
    </source>
</evidence>
<dbReference type="OMA" id="MTPTRIH"/>
<dbReference type="InterPro" id="IPR008254">
    <property type="entry name" value="Flavodoxin/NO_synth"/>
</dbReference>
<dbReference type="GO" id="GO:0050661">
    <property type="term" value="F:NADP binding"/>
    <property type="evidence" value="ECO:0007669"/>
    <property type="project" value="UniProtKB-UniRule"/>
</dbReference>
<dbReference type="Gene3D" id="3.40.50.360">
    <property type="match status" value="1"/>
</dbReference>
<dbReference type="FunFam" id="1.20.990.10:FF:000009">
    <property type="entry name" value="NADPH--cytochrome P450 reductase"/>
    <property type="match status" value="1"/>
</dbReference>
<proteinExistence type="inferred from homology"/>
<protein>
    <recommendedName>
        <fullName evidence="20">NADPH--cytochrome P450 reductase</fullName>
        <shortName evidence="20">CPR</shortName>
        <shortName evidence="20">P450R</shortName>
        <ecNumber evidence="20">1.6.2.4</ecNumber>
    </recommendedName>
</protein>
<keyword evidence="1 20" id="KW-1003">Cell membrane</keyword>
<dbReference type="PROSITE" id="PS51384">
    <property type="entry name" value="FAD_FR"/>
    <property type="match status" value="1"/>
</dbReference>
<dbReference type="GO" id="GO:0005829">
    <property type="term" value="C:cytosol"/>
    <property type="evidence" value="ECO:0007669"/>
    <property type="project" value="TreeGrafter"/>
</dbReference>
<evidence type="ECO:0000256" key="13">
    <source>
        <dbReference type="ARBA" id="ARBA00023011"/>
    </source>
</evidence>
<comment type="similarity">
    <text evidence="20">In the C-terminal section; belongs to the flavoprotein pyridine nucleotide cytochrome reductase family.</text>
</comment>
<dbReference type="Pfam" id="PF00258">
    <property type="entry name" value="Flavodoxin_1"/>
    <property type="match status" value="1"/>
</dbReference>
<keyword evidence="10 20" id="KW-0752">Steroid biosynthesis</keyword>
<feature type="binding site" evidence="20">
    <location>
        <position position="734"/>
    </location>
    <ligand>
        <name>NADP(+)</name>
        <dbReference type="ChEBI" id="CHEBI:58349"/>
    </ligand>
</feature>
<dbReference type="InterPro" id="IPR003097">
    <property type="entry name" value="CysJ-like_FAD-binding"/>
</dbReference>
<organism evidence="23 24">
    <name type="scientific">Trichosporon asahii var. asahii (strain CBS 8904)</name>
    <name type="common">Yeast</name>
    <dbReference type="NCBI Taxonomy" id="1220162"/>
    <lineage>
        <taxon>Eukaryota</taxon>
        <taxon>Fungi</taxon>
        <taxon>Dikarya</taxon>
        <taxon>Basidiomycota</taxon>
        <taxon>Agaricomycotina</taxon>
        <taxon>Tremellomycetes</taxon>
        <taxon>Trichosporonales</taxon>
        <taxon>Trichosporonaceae</taxon>
        <taxon>Trichosporon</taxon>
    </lineage>
</organism>
<feature type="binding site" evidence="20">
    <location>
        <begin position="611"/>
        <end position="613"/>
    </location>
    <ligand>
        <name>FAD</name>
        <dbReference type="ChEBI" id="CHEBI:57692"/>
    </ligand>
</feature>
<dbReference type="OrthoDB" id="1856718at2759"/>
<name>K1VKU3_TRIAC</name>
<keyword evidence="17 20" id="KW-1207">Sterol metabolism</keyword>
<feature type="binding site" evidence="20">
    <location>
        <begin position="805"/>
        <end position="806"/>
    </location>
    <ligand>
        <name>NADP(+)</name>
        <dbReference type="ChEBI" id="CHEBI:58349"/>
    </ligand>
</feature>
<feature type="binding site" evidence="20">
    <location>
        <begin position="816"/>
        <end position="820"/>
    </location>
    <ligand>
        <name>NADP(+)</name>
        <dbReference type="ChEBI" id="CHEBI:58349"/>
    </ligand>
</feature>
<dbReference type="FunFam" id="2.40.30.10:FF:000100">
    <property type="entry name" value="NADPH--cytochrome P450 reductase"/>
    <property type="match status" value="1"/>
</dbReference>
<dbReference type="InterPro" id="IPR017927">
    <property type="entry name" value="FAD-bd_FR_type"/>
</dbReference>
<evidence type="ECO:0000256" key="14">
    <source>
        <dbReference type="ARBA" id="ARBA00023098"/>
    </source>
</evidence>
<dbReference type="InParanoid" id="K1VKU3"/>
<feature type="binding site" evidence="20">
    <location>
        <position position="617"/>
    </location>
    <ligand>
        <name>FAD</name>
        <dbReference type="ChEBI" id="CHEBI:57692"/>
    </ligand>
</feature>
<feature type="binding site" evidence="20">
    <location>
        <begin position="593"/>
        <end position="596"/>
    </location>
    <ligand>
        <name>FAD</name>
        <dbReference type="ChEBI" id="CHEBI:57692"/>
    </ligand>
</feature>
<evidence type="ECO:0000256" key="4">
    <source>
        <dbReference type="ARBA" id="ARBA00022643"/>
    </source>
</evidence>
<gene>
    <name evidence="23" type="ORF">A1Q2_04323</name>
</gene>
<accession>K1VKU3</accession>
<evidence type="ECO:0000259" key="22">
    <source>
        <dbReference type="PROSITE" id="PS51384"/>
    </source>
</evidence>
<feature type="binding site" evidence="20">
    <location>
        <begin position="205"/>
        <end position="210"/>
    </location>
    <ligand>
        <name>FMN</name>
        <dbReference type="ChEBI" id="CHEBI:58210"/>
    </ligand>
</feature>
<dbReference type="GO" id="GO:0006696">
    <property type="term" value="P:ergosterol biosynthetic process"/>
    <property type="evidence" value="ECO:0007669"/>
    <property type="project" value="UniProtKB-UniRule"/>
</dbReference>
<keyword evidence="12 20" id="KW-0560">Oxidoreductase</keyword>
<comment type="cofactor">
    <cofactor evidence="20">
        <name>FAD</name>
        <dbReference type="ChEBI" id="CHEBI:57692"/>
    </cofactor>
    <text evidence="20">Binds 1 FAD per monomer.</text>
</comment>
<dbReference type="SUPFAM" id="SSF52343">
    <property type="entry name" value="Ferredoxin reductase-like, C-terminal NADP-linked domain"/>
    <property type="match status" value="1"/>
</dbReference>
<dbReference type="STRING" id="1220162.K1VKU3"/>
<dbReference type="InterPro" id="IPR039261">
    <property type="entry name" value="FNR_nucleotide-bd"/>
</dbReference>
<dbReference type="InterPro" id="IPR017938">
    <property type="entry name" value="Riboflavin_synthase-like_b-brl"/>
</dbReference>
<feature type="binding site" evidence="20">
    <location>
        <begin position="297"/>
        <end position="306"/>
    </location>
    <ligand>
        <name>FMN</name>
        <dbReference type="ChEBI" id="CHEBI:58210"/>
    </ligand>
</feature>
<feature type="binding site" evidence="20">
    <location>
        <position position="891"/>
    </location>
    <ligand>
        <name>FAD</name>
        <dbReference type="ChEBI" id="CHEBI:57692"/>
    </ligand>
</feature>